<dbReference type="InterPro" id="IPR015943">
    <property type="entry name" value="WD40/YVTN_repeat-like_dom_sf"/>
</dbReference>
<evidence type="ECO:0000313" key="2">
    <source>
        <dbReference type="Proteomes" id="UP000243459"/>
    </source>
</evidence>
<dbReference type="Gene3D" id="2.130.10.10">
    <property type="entry name" value="YVTN repeat-like/Quinoprotein amine dehydrogenase"/>
    <property type="match status" value="1"/>
</dbReference>
<dbReference type="AlphaFoldDB" id="A0A5P1F7X3"/>
<sequence length="214" mass="23198">MGATVNVKLNKSYEMQHGPSDSVSSIGFSPSSYGSSLNDVQVLCSTLKDDDSTMFTRGCDKTEKLWPLMSGGQLIQDVVHDASIKEVALIEQLNYLVEPQLSGSVSCLSCSPKLNYSVATSWDNQIRCGKSQAKAAISHDQQGVDAGGHAGDSSLGLLDLVEPLTEQLLVAVYSFGQSSQQAEDAYSRGMEKLQQILVQSLHLSPWELLVWQIK</sequence>
<dbReference type="InterPro" id="IPR036322">
    <property type="entry name" value="WD40_repeat_dom_sf"/>
</dbReference>
<proteinExistence type="predicted"/>
<dbReference type="Gramene" id="ONK74224">
    <property type="protein sequence ID" value="ONK74224"/>
    <property type="gene ID" value="A4U43_C03F4070"/>
</dbReference>
<gene>
    <name evidence="1" type="ORF">A4U43_C03F4070</name>
</gene>
<dbReference type="SUPFAM" id="SSF50978">
    <property type="entry name" value="WD40 repeat-like"/>
    <property type="match status" value="1"/>
</dbReference>
<organism evidence="1 2">
    <name type="scientific">Asparagus officinalis</name>
    <name type="common">Garden asparagus</name>
    <dbReference type="NCBI Taxonomy" id="4686"/>
    <lineage>
        <taxon>Eukaryota</taxon>
        <taxon>Viridiplantae</taxon>
        <taxon>Streptophyta</taxon>
        <taxon>Embryophyta</taxon>
        <taxon>Tracheophyta</taxon>
        <taxon>Spermatophyta</taxon>
        <taxon>Magnoliopsida</taxon>
        <taxon>Liliopsida</taxon>
        <taxon>Asparagales</taxon>
        <taxon>Asparagaceae</taxon>
        <taxon>Asparagoideae</taxon>
        <taxon>Asparagus</taxon>
    </lineage>
</organism>
<dbReference type="EMBL" id="CM007383">
    <property type="protein sequence ID" value="ONK74224.1"/>
    <property type="molecule type" value="Genomic_DNA"/>
</dbReference>
<reference evidence="2" key="1">
    <citation type="journal article" date="2017" name="Nat. Commun.">
        <title>The asparagus genome sheds light on the origin and evolution of a young Y chromosome.</title>
        <authorList>
            <person name="Harkess A."/>
            <person name="Zhou J."/>
            <person name="Xu C."/>
            <person name="Bowers J.E."/>
            <person name="Van der Hulst R."/>
            <person name="Ayyampalayam S."/>
            <person name="Mercati F."/>
            <person name="Riccardi P."/>
            <person name="McKain M.R."/>
            <person name="Kakrana A."/>
            <person name="Tang H."/>
            <person name="Ray J."/>
            <person name="Groenendijk J."/>
            <person name="Arikit S."/>
            <person name="Mathioni S.M."/>
            <person name="Nakano M."/>
            <person name="Shan H."/>
            <person name="Telgmann-Rauber A."/>
            <person name="Kanno A."/>
            <person name="Yue Z."/>
            <person name="Chen H."/>
            <person name="Li W."/>
            <person name="Chen Y."/>
            <person name="Xu X."/>
            <person name="Zhang Y."/>
            <person name="Luo S."/>
            <person name="Chen H."/>
            <person name="Gao J."/>
            <person name="Mao Z."/>
            <person name="Pires J.C."/>
            <person name="Luo M."/>
            <person name="Kudrna D."/>
            <person name="Wing R.A."/>
            <person name="Meyers B.C."/>
            <person name="Yi K."/>
            <person name="Kong H."/>
            <person name="Lavrijsen P."/>
            <person name="Sunseri F."/>
            <person name="Falavigna A."/>
            <person name="Ye Y."/>
            <person name="Leebens-Mack J.H."/>
            <person name="Chen G."/>
        </authorList>
    </citation>
    <scope>NUCLEOTIDE SEQUENCE [LARGE SCALE GENOMIC DNA]</scope>
    <source>
        <strain evidence="2">cv. DH0086</strain>
    </source>
</reference>
<protein>
    <submittedName>
        <fullName evidence="1">Uncharacterized protein</fullName>
    </submittedName>
</protein>
<dbReference type="Proteomes" id="UP000243459">
    <property type="component" value="Chromosome 3"/>
</dbReference>
<evidence type="ECO:0000313" key="1">
    <source>
        <dbReference type="EMBL" id="ONK74224.1"/>
    </source>
</evidence>
<accession>A0A5P1F7X3</accession>
<name>A0A5P1F7X3_ASPOF</name>
<keyword evidence="2" id="KW-1185">Reference proteome</keyword>